<evidence type="ECO:0000256" key="1">
    <source>
        <dbReference type="ARBA" id="ARBA00004442"/>
    </source>
</evidence>
<gene>
    <name evidence="8" type="ORF">DXC91_13105</name>
</gene>
<feature type="domain" description="SusD-like N-terminal" evidence="7">
    <location>
        <begin position="117"/>
        <end position="242"/>
    </location>
</feature>
<dbReference type="RefSeq" id="WP_117703839.1">
    <property type="nucleotide sequence ID" value="NZ_CAXTGQ010000001.1"/>
</dbReference>
<organism evidence="8 9">
    <name type="scientific">Bacteroides uniformis</name>
    <dbReference type="NCBI Taxonomy" id="820"/>
    <lineage>
        <taxon>Bacteria</taxon>
        <taxon>Pseudomonadati</taxon>
        <taxon>Bacteroidota</taxon>
        <taxon>Bacteroidia</taxon>
        <taxon>Bacteroidales</taxon>
        <taxon>Bacteroidaceae</taxon>
        <taxon>Bacteroides</taxon>
    </lineage>
</organism>
<dbReference type="GO" id="GO:0009279">
    <property type="term" value="C:cell outer membrane"/>
    <property type="evidence" value="ECO:0007669"/>
    <property type="project" value="UniProtKB-SubCell"/>
</dbReference>
<evidence type="ECO:0000256" key="4">
    <source>
        <dbReference type="ARBA" id="ARBA00023136"/>
    </source>
</evidence>
<feature type="domain" description="RagB/SusD" evidence="6">
    <location>
        <begin position="299"/>
        <end position="507"/>
    </location>
</feature>
<keyword evidence="5" id="KW-0998">Cell outer membrane</keyword>
<evidence type="ECO:0000256" key="5">
    <source>
        <dbReference type="ARBA" id="ARBA00023237"/>
    </source>
</evidence>
<sequence>MKLKIRLSNNKIIAGALMSIALINSGCNDFLNKVQPQGQESSITFMQTQDNVELAIVGLYNMLTFSRGSGPDGDWVDNHFDCYFGSMMSDDSEKGSQPADNPNGLTQLTMFQLTPSLALNNYFYIHGFWGVSRANFILDNIANANFPANIKQRMMGEAHFFRAYYYYYLLQHYGGMPIFRSSVTASDFGSIPRSSYSETMQFIIDELKEAEELLPNREEYGSSDLGRASKGAARGMLARVMLYRLGTDAECSNTWQDLYDITNSIITSGSYQLVPNYATLFEEVTDGDYRRESLFEYTGKNGSQNAGMVLSWFFERNRSAAGGWGFNQPTQDLVDAFDITDPRLSCTVYGIGYNNGILYGIPSNFPDRAGQMMTNYYSRKMATYDGESGRDALLTGTTKAIFVIRYADILLMHAEAAYYLQREDEARQKVNEVRRRARESSYCQGFMIGSPREFVYPDITPNIPDLDSSVTGQALLEAIWNERRLELGMENIRTYDLIRTGRLLDRLSKVKDQYRTGGAGPVNTNNNADMEIRIPGIGNNIQQYCLKVNVPGTGGGERYLPLLAIPNTEITYWNIEPNHNN</sequence>
<evidence type="ECO:0000313" key="9">
    <source>
        <dbReference type="Proteomes" id="UP000260874"/>
    </source>
</evidence>
<dbReference type="SUPFAM" id="SSF48452">
    <property type="entry name" value="TPR-like"/>
    <property type="match status" value="1"/>
</dbReference>
<comment type="caution">
    <text evidence="8">The sequence shown here is derived from an EMBL/GenBank/DDBJ whole genome shotgun (WGS) entry which is preliminary data.</text>
</comment>
<dbReference type="Pfam" id="PF14322">
    <property type="entry name" value="SusD-like_3"/>
    <property type="match status" value="1"/>
</dbReference>
<keyword evidence="4" id="KW-0472">Membrane</keyword>
<evidence type="ECO:0000259" key="7">
    <source>
        <dbReference type="Pfam" id="PF14322"/>
    </source>
</evidence>
<dbReference type="AlphaFoldDB" id="A0A3E4PWI1"/>
<dbReference type="Pfam" id="PF07980">
    <property type="entry name" value="SusD_RagB"/>
    <property type="match status" value="1"/>
</dbReference>
<name>A0A3E4PWI1_BACUN</name>
<accession>A0A3E4PWI1</accession>
<dbReference type="InterPro" id="IPR011990">
    <property type="entry name" value="TPR-like_helical_dom_sf"/>
</dbReference>
<evidence type="ECO:0000259" key="6">
    <source>
        <dbReference type="Pfam" id="PF07980"/>
    </source>
</evidence>
<evidence type="ECO:0000256" key="3">
    <source>
        <dbReference type="ARBA" id="ARBA00022729"/>
    </source>
</evidence>
<reference evidence="8 9" key="1">
    <citation type="submission" date="2018-08" db="EMBL/GenBank/DDBJ databases">
        <title>A genome reference for cultivated species of the human gut microbiota.</title>
        <authorList>
            <person name="Zou Y."/>
            <person name="Xue W."/>
            <person name="Luo G."/>
        </authorList>
    </citation>
    <scope>NUCLEOTIDE SEQUENCE [LARGE SCALE GENOMIC DNA]</scope>
    <source>
        <strain evidence="8 9">TF09-22</strain>
    </source>
</reference>
<comment type="subcellular location">
    <subcellularLocation>
        <location evidence="1">Cell outer membrane</location>
    </subcellularLocation>
</comment>
<keyword evidence="3" id="KW-0732">Signal</keyword>
<evidence type="ECO:0000313" key="8">
    <source>
        <dbReference type="EMBL" id="RGK84446.1"/>
    </source>
</evidence>
<dbReference type="InterPro" id="IPR033985">
    <property type="entry name" value="SusD-like_N"/>
</dbReference>
<dbReference type="Gene3D" id="1.25.40.390">
    <property type="match status" value="1"/>
</dbReference>
<dbReference type="Proteomes" id="UP000260874">
    <property type="component" value="Unassembled WGS sequence"/>
</dbReference>
<dbReference type="InterPro" id="IPR012944">
    <property type="entry name" value="SusD_RagB_dom"/>
</dbReference>
<protein>
    <submittedName>
        <fullName evidence="8">RagB/SusD family nutrient uptake outer membrane protein</fullName>
    </submittedName>
</protein>
<proteinExistence type="inferred from homology"/>
<comment type="similarity">
    <text evidence="2">Belongs to the SusD family.</text>
</comment>
<evidence type="ECO:0000256" key="2">
    <source>
        <dbReference type="ARBA" id="ARBA00006275"/>
    </source>
</evidence>
<dbReference type="EMBL" id="QSRB01000011">
    <property type="protein sequence ID" value="RGK84446.1"/>
    <property type="molecule type" value="Genomic_DNA"/>
</dbReference>